<dbReference type="GO" id="GO:0070319">
    <property type="term" value="C:Golgi to plasma membrane transport vesicle"/>
    <property type="evidence" value="ECO:0007669"/>
    <property type="project" value="TreeGrafter"/>
</dbReference>
<feature type="compositionally biased region" description="Polar residues" evidence="3">
    <location>
        <begin position="464"/>
        <end position="484"/>
    </location>
</feature>
<dbReference type="GO" id="GO:0051286">
    <property type="term" value="C:cell tip"/>
    <property type="evidence" value="ECO:0007669"/>
    <property type="project" value="TreeGrafter"/>
</dbReference>
<dbReference type="HOGENOM" id="CLU_011813_0_0_1"/>
<dbReference type="EMBL" id="KB469308">
    <property type="protein sequence ID" value="EPQ52073.1"/>
    <property type="molecule type" value="Genomic_DNA"/>
</dbReference>
<feature type="coiled-coil region" evidence="2">
    <location>
        <begin position="133"/>
        <end position="167"/>
    </location>
</feature>
<dbReference type="GeneID" id="19304551"/>
<evidence type="ECO:0000256" key="3">
    <source>
        <dbReference type="SAM" id="MobiDB-lite"/>
    </source>
</evidence>
<dbReference type="AlphaFoldDB" id="S7PX56"/>
<dbReference type="STRING" id="670483.S7PX56"/>
<dbReference type="Gene3D" id="6.10.140.910">
    <property type="match status" value="1"/>
</dbReference>
<evidence type="ECO:0000259" key="4">
    <source>
        <dbReference type="Pfam" id="PF06428"/>
    </source>
</evidence>
<proteinExistence type="predicted"/>
<feature type="region of interest" description="Disordered" evidence="3">
    <location>
        <begin position="456"/>
        <end position="484"/>
    </location>
</feature>
<feature type="domain" description="GDP/GTP exchange factor Sec2 N-terminal" evidence="4">
    <location>
        <begin position="162"/>
        <end position="293"/>
    </location>
</feature>
<dbReference type="PANTHER" id="PTHR14430:SF0">
    <property type="entry name" value="SEC2P DOMAIN-CONTAINING PROTEIN"/>
    <property type="match status" value="1"/>
</dbReference>
<evidence type="ECO:0000256" key="2">
    <source>
        <dbReference type="SAM" id="Coils"/>
    </source>
</evidence>
<dbReference type="OMA" id="REDMFWA"/>
<dbReference type="eggNOG" id="KOG4324">
    <property type="taxonomic scope" value="Eukaryota"/>
</dbReference>
<feature type="region of interest" description="Disordered" evidence="3">
    <location>
        <begin position="1"/>
        <end position="126"/>
    </location>
</feature>
<reference evidence="5 6" key="1">
    <citation type="journal article" date="2012" name="Science">
        <title>The Paleozoic origin of enzymatic lignin decomposition reconstructed from 31 fungal genomes.</title>
        <authorList>
            <person name="Floudas D."/>
            <person name="Binder M."/>
            <person name="Riley R."/>
            <person name="Barry K."/>
            <person name="Blanchette R.A."/>
            <person name="Henrissat B."/>
            <person name="Martinez A.T."/>
            <person name="Otillar R."/>
            <person name="Spatafora J.W."/>
            <person name="Yadav J.S."/>
            <person name="Aerts A."/>
            <person name="Benoit I."/>
            <person name="Boyd A."/>
            <person name="Carlson A."/>
            <person name="Copeland A."/>
            <person name="Coutinho P.M."/>
            <person name="de Vries R.P."/>
            <person name="Ferreira P."/>
            <person name="Findley K."/>
            <person name="Foster B."/>
            <person name="Gaskell J."/>
            <person name="Glotzer D."/>
            <person name="Gorecki P."/>
            <person name="Heitman J."/>
            <person name="Hesse C."/>
            <person name="Hori C."/>
            <person name="Igarashi K."/>
            <person name="Jurgens J.A."/>
            <person name="Kallen N."/>
            <person name="Kersten P."/>
            <person name="Kohler A."/>
            <person name="Kuees U."/>
            <person name="Kumar T.K.A."/>
            <person name="Kuo A."/>
            <person name="LaButti K."/>
            <person name="Larrondo L.F."/>
            <person name="Lindquist E."/>
            <person name="Ling A."/>
            <person name="Lombard V."/>
            <person name="Lucas S."/>
            <person name="Lundell T."/>
            <person name="Martin R."/>
            <person name="McLaughlin D.J."/>
            <person name="Morgenstern I."/>
            <person name="Morin E."/>
            <person name="Murat C."/>
            <person name="Nagy L.G."/>
            <person name="Nolan M."/>
            <person name="Ohm R.A."/>
            <person name="Patyshakuliyeva A."/>
            <person name="Rokas A."/>
            <person name="Ruiz-Duenas F.J."/>
            <person name="Sabat G."/>
            <person name="Salamov A."/>
            <person name="Samejima M."/>
            <person name="Schmutz J."/>
            <person name="Slot J.C."/>
            <person name="St John F."/>
            <person name="Stenlid J."/>
            <person name="Sun H."/>
            <person name="Sun S."/>
            <person name="Syed K."/>
            <person name="Tsang A."/>
            <person name="Wiebenga A."/>
            <person name="Young D."/>
            <person name="Pisabarro A."/>
            <person name="Eastwood D.C."/>
            <person name="Martin F."/>
            <person name="Cullen D."/>
            <person name="Grigoriev I.V."/>
            <person name="Hibbett D.S."/>
        </authorList>
    </citation>
    <scope>NUCLEOTIDE SEQUENCE [LARGE SCALE GENOMIC DNA]</scope>
    <source>
        <strain evidence="5 6">ATCC 11539</strain>
    </source>
</reference>
<feature type="region of interest" description="Disordered" evidence="3">
    <location>
        <begin position="596"/>
        <end position="698"/>
    </location>
</feature>
<dbReference type="InterPro" id="IPR040351">
    <property type="entry name" value="RAB3IL/RAB3IP/Sec2"/>
</dbReference>
<dbReference type="SUPFAM" id="SSF144284">
    <property type="entry name" value="Sec2 N-terminal region"/>
    <property type="match status" value="1"/>
</dbReference>
<dbReference type="OrthoDB" id="1748564at2759"/>
<dbReference type="CDD" id="cd21044">
    <property type="entry name" value="Rab11BD_RAB3IP_like"/>
    <property type="match status" value="1"/>
</dbReference>
<accession>S7PX56</accession>
<protein>
    <recommendedName>
        <fullName evidence="4">GDP/GTP exchange factor Sec2 N-terminal domain-containing protein</fullName>
    </recommendedName>
</protein>
<name>S7PX56_GLOTA</name>
<dbReference type="Proteomes" id="UP000030669">
    <property type="component" value="Unassembled WGS sequence"/>
</dbReference>
<feature type="compositionally biased region" description="Basic and acidic residues" evidence="3">
    <location>
        <begin position="98"/>
        <end position="110"/>
    </location>
</feature>
<dbReference type="GO" id="GO:0005085">
    <property type="term" value="F:guanyl-nucleotide exchange factor activity"/>
    <property type="evidence" value="ECO:0007669"/>
    <property type="project" value="InterPro"/>
</dbReference>
<dbReference type="GO" id="GO:0006887">
    <property type="term" value="P:exocytosis"/>
    <property type="evidence" value="ECO:0007669"/>
    <property type="project" value="TreeGrafter"/>
</dbReference>
<sequence>MPENQQEQGKEVQKPVQDEAPAIETPPAIDRRPSTQESVTSENEVFSDAVELGSSSNKDADTETAGSDREGASHAAHGLNGSGHGPQITVEQPAGKVELTDSHDTLDPPRRLNGVSKSRRSSDVDPEAQAMVIASLRSQVQDLFSQVTQLNNKLVQSYDRVSDLEDDLHVANSKLRASSLKISQLELERTQHLAALNTGLLVERTHVTAELTRLMEKATEEAASRGKAESARAEIEKDLDDLSASLFDQANTMVAEARLARAISERKVEEAEQALKGAEEAVNVMQQQMQAMQQEKERALAQMEEMKYVMGKGKWVERDQYPSTSSPLLRLLSSHTPYQEFLLFVAHLRNLRPASPSPPAMSSLLPLPFVARLVIEDTDPTLRFDIAPSLNWLSRRSVLSAIHNGQLSIEPMSTSTLIQEASFPSPGLPGTSSNSGISCALCGTCIVPAHGDMSYLHSKPPQHPRSSLSVSRNNTGQSNSSWSSFLPKNPLISATASVPSTPAPRDCSMSGLDIRSNSQPHLPLPPPAQIYVFRLSVPNNTTNASQTSLTIAARSGNPTVYPLCRSSWCLARLRTTCSLWAFVKSGVVDKVWEEELPSAGPPHGEGWEIVGGEKNGDGKTLEKPPVPPRRKGLWERASSMASSALGTNNSKEKSLPATPHPERVPSTPANTPRPPLPARSKSRLLSSSTQEVKAAPALGESAVVNGGLTGEPQSSISDKASADVLQASLSQKVDGTAETSGSQVDLAAASASAAPLSDSVKADEAVPMDPSAAVEEARASSPATEPAPAVEPSQPKQPTKCSTEPSRQPPAEDAKESEAFPPPPVLSNIQDAVKPPSRTGSPAPPPLPRRAAARARPLSVVAPPPATTEGASPASAHPEKQEPLSDAAQQLAMDGDAAPSAAPALVEEQEQFKAEQPEPMASSKSPISAPPEAESLAPDETKDPADPPGPQSSQEAAPDVDNRVEAPKSDHEPDHEGSPMHVSVIADQRDIEKTEMKEEQPEQNVNEETGLFVGDATWEERTWKEIVRLKEDMFWARIGCVR</sequence>
<evidence type="ECO:0000313" key="5">
    <source>
        <dbReference type="EMBL" id="EPQ52073.1"/>
    </source>
</evidence>
<evidence type="ECO:0000256" key="1">
    <source>
        <dbReference type="ARBA" id="ARBA00023054"/>
    </source>
</evidence>
<evidence type="ECO:0000313" key="6">
    <source>
        <dbReference type="Proteomes" id="UP000030669"/>
    </source>
</evidence>
<keyword evidence="1 2" id="KW-0175">Coiled coil</keyword>
<feature type="compositionally biased region" description="Polar residues" evidence="3">
    <location>
        <begin position="35"/>
        <end position="44"/>
    </location>
</feature>
<feature type="region of interest" description="Disordered" evidence="3">
    <location>
        <begin position="496"/>
        <end position="520"/>
    </location>
</feature>
<feature type="compositionally biased region" description="Basic and acidic residues" evidence="3">
    <location>
        <begin position="987"/>
        <end position="1000"/>
    </location>
</feature>
<feature type="compositionally biased region" description="Polar residues" evidence="3">
    <location>
        <begin position="639"/>
        <end position="649"/>
    </location>
</feature>
<dbReference type="InterPro" id="IPR009449">
    <property type="entry name" value="Sec2_N"/>
</dbReference>
<organism evidence="5 6">
    <name type="scientific">Gloeophyllum trabeum (strain ATCC 11539 / FP-39264 / Madison 617)</name>
    <name type="common">Brown rot fungus</name>
    <dbReference type="NCBI Taxonomy" id="670483"/>
    <lineage>
        <taxon>Eukaryota</taxon>
        <taxon>Fungi</taxon>
        <taxon>Dikarya</taxon>
        <taxon>Basidiomycota</taxon>
        <taxon>Agaricomycotina</taxon>
        <taxon>Agaricomycetes</taxon>
        <taxon>Gloeophyllales</taxon>
        <taxon>Gloeophyllaceae</taxon>
        <taxon>Gloeophyllum</taxon>
    </lineage>
</organism>
<feature type="coiled-coil region" evidence="2">
    <location>
        <begin position="254"/>
        <end position="309"/>
    </location>
</feature>
<gene>
    <name evidence="5" type="ORF">GLOTRDRAFT_140523</name>
</gene>
<dbReference type="PANTHER" id="PTHR14430">
    <property type="entry name" value="RABIN3-RELATED"/>
    <property type="match status" value="1"/>
</dbReference>
<feature type="region of interest" description="Disordered" evidence="3">
    <location>
        <begin position="749"/>
        <end position="1011"/>
    </location>
</feature>
<dbReference type="KEGG" id="gtr:GLOTRDRAFT_140523"/>
<dbReference type="RefSeq" id="XP_007869271.1">
    <property type="nucleotide sequence ID" value="XM_007871080.1"/>
</dbReference>
<dbReference type="Pfam" id="PF06428">
    <property type="entry name" value="Sec2p"/>
    <property type="match status" value="1"/>
</dbReference>
<feature type="compositionally biased region" description="Basic and acidic residues" evidence="3">
    <location>
        <begin position="8"/>
        <end position="17"/>
    </location>
</feature>
<feature type="compositionally biased region" description="Polar residues" evidence="3">
    <location>
        <begin position="794"/>
        <end position="806"/>
    </location>
</feature>
<feature type="compositionally biased region" description="Basic and acidic residues" evidence="3">
    <location>
        <begin position="960"/>
        <end position="978"/>
    </location>
</feature>
<keyword evidence="6" id="KW-1185">Reference proteome</keyword>
<feature type="compositionally biased region" description="Basic and acidic residues" evidence="3">
    <location>
        <begin position="58"/>
        <end position="72"/>
    </location>
</feature>